<dbReference type="EMBL" id="SEWW01000002">
    <property type="protein sequence ID" value="NGZ43817.1"/>
    <property type="molecule type" value="Genomic_DNA"/>
</dbReference>
<evidence type="ECO:0008006" key="4">
    <source>
        <dbReference type="Google" id="ProtNLM"/>
    </source>
</evidence>
<accession>A0ABX0EX23</accession>
<feature type="signal peptide" evidence="1">
    <location>
        <begin position="1"/>
        <end position="20"/>
    </location>
</feature>
<gene>
    <name evidence="2" type="ORF">EWU23_04935</name>
</gene>
<evidence type="ECO:0000313" key="2">
    <source>
        <dbReference type="EMBL" id="NGZ43817.1"/>
    </source>
</evidence>
<reference evidence="2 3" key="1">
    <citation type="submission" date="2019-02" db="EMBL/GenBank/DDBJ databases">
        <title>Genome of a new Bacteroidetes strain.</title>
        <authorList>
            <person name="Pitt A."/>
        </authorList>
    </citation>
    <scope>NUCLEOTIDE SEQUENCE [LARGE SCALE GENOMIC DNA]</scope>
    <source>
        <strain evidence="2 3">50C-KIRBA</strain>
    </source>
</reference>
<sequence>MRLALKLLFWLILLSAFVTAVDWHEKVSGTNKWEDLKSQLAAQKDTSNSMFFLGSSRIQRSVNPQVLAQALPNWRMYNLGLIGNSLAQNLFIAEYLKTLPGNKVVFIELTSFIPNFPDSFKQAGEQLKIPHFPSAYFSFVGKEEHQNKDITYLENMEVQFWERLIQCQNLLKSVIYQNDFNGYEEIGFSSTNRHDVFSTNSFLTTEDLHYLAHGPVDKIMHDRVNQALKKQVPQAFKIVFLLPVTSPEKLDFKRKIPTFNKIAGDSKWVYDEQFLREMANSANLENRNHMNSRGAYIYSQGLIKYIKANEKNW</sequence>
<name>A0ABX0EX23_9BACT</name>
<comment type="caution">
    <text evidence="2">The sequence shown here is derived from an EMBL/GenBank/DDBJ whole genome shotgun (WGS) entry which is preliminary data.</text>
</comment>
<protein>
    <recommendedName>
        <fullName evidence="4">DUF1574 domain-containing protein</fullName>
    </recommendedName>
</protein>
<dbReference type="RefSeq" id="WP_166229479.1">
    <property type="nucleotide sequence ID" value="NZ_CBCSIJ010000004.1"/>
</dbReference>
<evidence type="ECO:0000256" key="1">
    <source>
        <dbReference type="SAM" id="SignalP"/>
    </source>
</evidence>
<evidence type="ECO:0000313" key="3">
    <source>
        <dbReference type="Proteomes" id="UP001318301"/>
    </source>
</evidence>
<keyword evidence="1" id="KW-0732">Signal</keyword>
<dbReference type="Proteomes" id="UP001318301">
    <property type="component" value="Unassembled WGS sequence"/>
</dbReference>
<feature type="chain" id="PRO_5045931877" description="DUF1574 domain-containing protein" evidence="1">
    <location>
        <begin position="21"/>
        <end position="313"/>
    </location>
</feature>
<organism evidence="2 3">
    <name type="scientific">Aquirufa beregesia</name>
    <dbReference type="NCBI Taxonomy" id="2516556"/>
    <lineage>
        <taxon>Bacteria</taxon>
        <taxon>Pseudomonadati</taxon>
        <taxon>Bacteroidota</taxon>
        <taxon>Cytophagia</taxon>
        <taxon>Cytophagales</taxon>
        <taxon>Flectobacillaceae</taxon>
        <taxon>Aquirufa</taxon>
    </lineage>
</organism>
<keyword evidence="3" id="KW-1185">Reference proteome</keyword>
<proteinExistence type="predicted"/>